<dbReference type="InterPro" id="IPR016181">
    <property type="entry name" value="Acyl_CoA_acyltransferase"/>
</dbReference>
<feature type="domain" description="N-acetyltransferase" evidence="4">
    <location>
        <begin position="26"/>
        <end position="176"/>
    </location>
</feature>
<feature type="region of interest" description="Disordered" evidence="3">
    <location>
        <begin position="167"/>
        <end position="186"/>
    </location>
</feature>
<dbReference type="Gene3D" id="3.40.630.30">
    <property type="match status" value="1"/>
</dbReference>
<evidence type="ECO:0000313" key="6">
    <source>
        <dbReference type="Proteomes" id="UP000679629"/>
    </source>
</evidence>
<evidence type="ECO:0000259" key="4">
    <source>
        <dbReference type="PROSITE" id="PS51186"/>
    </source>
</evidence>
<dbReference type="Proteomes" id="UP000679629">
    <property type="component" value="Chromosome"/>
</dbReference>
<feature type="compositionally biased region" description="Basic and acidic residues" evidence="3">
    <location>
        <begin position="167"/>
        <end position="176"/>
    </location>
</feature>
<reference evidence="6" key="1">
    <citation type="submission" date="2021-05" db="EMBL/GenBank/DDBJ databases">
        <title>Direct Submission.</title>
        <authorList>
            <person name="Li K."/>
            <person name="Gao J."/>
        </authorList>
    </citation>
    <scope>NUCLEOTIDE SEQUENCE [LARGE SCALE GENOMIC DNA]</scope>
    <source>
        <strain evidence="6">MG62</strain>
    </source>
</reference>
<accession>A0ABX8G2Z4</accession>
<keyword evidence="1 5" id="KW-0808">Transferase</keyword>
<dbReference type="InterPro" id="IPR000182">
    <property type="entry name" value="GNAT_dom"/>
</dbReference>
<dbReference type="Pfam" id="PF13508">
    <property type="entry name" value="Acetyltransf_7"/>
    <property type="match status" value="1"/>
</dbReference>
<dbReference type="InterPro" id="IPR050680">
    <property type="entry name" value="YpeA/RimI_acetyltransf"/>
</dbReference>
<evidence type="ECO:0000256" key="3">
    <source>
        <dbReference type="SAM" id="MobiDB-lite"/>
    </source>
</evidence>
<keyword evidence="2 5" id="KW-0012">Acyltransferase</keyword>
<dbReference type="SUPFAM" id="SSF55729">
    <property type="entry name" value="Acyl-CoA N-acyltransferases (Nat)"/>
    <property type="match status" value="1"/>
</dbReference>
<evidence type="ECO:0000256" key="1">
    <source>
        <dbReference type="ARBA" id="ARBA00022679"/>
    </source>
</evidence>
<dbReference type="EMBL" id="CP075896">
    <property type="protein sequence ID" value="QWB27582.1"/>
    <property type="molecule type" value="Genomic_DNA"/>
</dbReference>
<name>A0ABX8G2Z4_9ACTN</name>
<evidence type="ECO:0000256" key="2">
    <source>
        <dbReference type="ARBA" id="ARBA00023315"/>
    </source>
</evidence>
<dbReference type="PROSITE" id="PS51186">
    <property type="entry name" value="GNAT"/>
    <property type="match status" value="1"/>
</dbReference>
<gene>
    <name evidence="5" type="ORF">KJK29_36000</name>
</gene>
<dbReference type="EC" id="2.3.1.-" evidence="5"/>
<organism evidence="5 6">
    <name type="scientific">Streptomyces koelreuteriae</name>
    <dbReference type="NCBI Taxonomy" id="2838015"/>
    <lineage>
        <taxon>Bacteria</taxon>
        <taxon>Bacillati</taxon>
        <taxon>Actinomycetota</taxon>
        <taxon>Actinomycetes</taxon>
        <taxon>Kitasatosporales</taxon>
        <taxon>Streptomycetaceae</taxon>
        <taxon>Streptomyces</taxon>
    </lineage>
</organism>
<dbReference type="CDD" id="cd04301">
    <property type="entry name" value="NAT_SF"/>
    <property type="match status" value="1"/>
</dbReference>
<keyword evidence="6" id="KW-1185">Reference proteome</keyword>
<dbReference type="GO" id="GO:0016746">
    <property type="term" value="F:acyltransferase activity"/>
    <property type="evidence" value="ECO:0007669"/>
    <property type="project" value="UniProtKB-KW"/>
</dbReference>
<evidence type="ECO:0000313" key="5">
    <source>
        <dbReference type="EMBL" id="QWB27582.1"/>
    </source>
</evidence>
<proteinExistence type="predicted"/>
<dbReference type="PANTHER" id="PTHR43420">
    <property type="entry name" value="ACETYLTRANSFERASE"/>
    <property type="match status" value="1"/>
</dbReference>
<sequence length="186" mass="20424">MHVARPRPWRIGGARITAVSTAQHLPVIRPATGADLDDLQALARRTIDARYRAFLGDEAVDWFIGSGASDAHVESHLEKGAVHCLSQEGGILGFSILDGPTIDLMMIDPDHHRRGLGRLLLHHAEETLLARHSTIRLESFADNTAANSFYEACGWRPGDLLEGEGPAKVEYLKTGRDQPGPRPRVR</sequence>
<protein>
    <submittedName>
        <fullName evidence="5">GNAT family N-acetyltransferase</fullName>
        <ecNumber evidence="5">2.3.1.-</ecNumber>
    </submittedName>
</protein>